<feature type="region of interest" description="Disordered" evidence="1">
    <location>
        <begin position="152"/>
        <end position="181"/>
    </location>
</feature>
<evidence type="ECO:0000256" key="1">
    <source>
        <dbReference type="SAM" id="MobiDB-lite"/>
    </source>
</evidence>
<name>A0A7Y9J633_9PSEU</name>
<sequence length="181" mass="18462">MRIPQIAADVEDVWSRSWITPWVWPVIVVYNTALGAVLLAGGPARINGPSFATIRLVGHVGAGTVFVVVGLAVGAAAFVSRRALRIAGYLAMVAHLALAAGFVTAVLGEPAPLPVLPGAPTPVRAALTGVPSYLFIAAIHFANAAIYGRRGPAPTPQATPTVSDDDDPTTGPDAGEAGVRA</sequence>
<keyword evidence="4" id="KW-1185">Reference proteome</keyword>
<gene>
    <name evidence="3" type="ORF">BJ983_002934</name>
</gene>
<comment type="caution">
    <text evidence="3">The sequence shown here is derived from an EMBL/GenBank/DDBJ whole genome shotgun (WGS) entry which is preliminary data.</text>
</comment>
<feature type="transmembrane region" description="Helical" evidence="2">
    <location>
        <begin position="127"/>
        <end position="147"/>
    </location>
</feature>
<protein>
    <submittedName>
        <fullName evidence="3">Uncharacterized protein</fullName>
    </submittedName>
</protein>
<keyword evidence="2" id="KW-0472">Membrane</keyword>
<reference evidence="3 4" key="1">
    <citation type="submission" date="2020-07" db="EMBL/GenBank/DDBJ databases">
        <title>Sequencing the genomes of 1000 actinobacteria strains.</title>
        <authorList>
            <person name="Klenk H.-P."/>
        </authorList>
    </citation>
    <scope>NUCLEOTIDE SEQUENCE [LARGE SCALE GENOMIC DNA]</scope>
    <source>
        <strain evidence="3 4">DSM 45772</strain>
    </source>
</reference>
<keyword evidence="2" id="KW-1133">Transmembrane helix</keyword>
<proteinExistence type="predicted"/>
<evidence type="ECO:0000256" key="2">
    <source>
        <dbReference type="SAM" id="Phobius"/>
    </source>
</evidence>
<accession>A0A7Y9J633</accession>
<organism evidence="3 4">
    <name type="scientific">Actinomycetospora corticicola</name>
    <dbReference type="NCBI Taxonomy" id="663602"/>
    <lineage>
        <taxon>Bacteria</taxon>
        <taxon>Bacillati</taxon>
        <taxon>Actinomycetota</taxon>
        <taxon>Actinomycetes</taxon>
        <taxon>Pseudonocardiales</taxon>
        <taxon>Pseudonocardiaceae</taxon>
        <taxon>Actinomycetospora</taxon>
    </lineage>
</organism>
<dbReference type="EMBL" id="JACCBN010000001">
    <property type="protein sequence ID" value="NYD36832.1"/>
    <property type="molecule type" value="Genomic_DNA"/>
</dbReference>
<dbReference type="AlphaFoldDB" id="A0A7Y9J633"/>
<feature type="transmembrane region" description="Helical" evidence="2">
    <location>
        <begin position="86"/>
        <end position="107"/>
    </location>
</feature>
<dbReference type="RefSeq" id="WP_179794456.1">
    <property type="nucleotide sequence ID" value="NZ_BAABHP010000021.1"/>
</dbReference>
<evidence type="ECO:0000313" key="4">
    <source>
        <dbReference type="Proteomes" id="UP000535890"/>
    </source>
</evidence>
<dbReference type="Proteomes" id="UP000535890">
    <property type="component" value="Unassembled WGS sequence"/>
</dbReference>
<feature type="transmembrane region" description="Helical" evidence="2">
    <location>
        <begin position="56"/>
        <end position="79"/>
    </location>
</feature>
<feature type="transmembrane region" description="Helical" evidence="2">
    <location>
        <begin position="21"/>
        <end position="44"/>
    </location>
</feature>
<keyword evidence="2" id="KW-0812">Transmembrane</keyword>
<evidence type="ECO:0000313" key="3">
    <source>
        <dbReference type="EMBL" id="NYD36832.1"/>
    </source>
</evidence>